<name>A0A2W2BCP9_9HYPH</name>
<organism evidence="3 4">
    <name type="scientific">Aestuariivirga litoralis</name>
    <dbReference type="NCBI Taxonomy" id="2650924"/>
    <lineage>
        <taxon>Bacteria</taxon>
        <taxon>Pseudomonadati</taxon>
        <taxon>Pseudomonadota</taxon>
        <taxon>Alphaproteobacteria</taxon>
        <taxon>Hyphomicrobiales</taxon>
        <taxon>Aestuariivirgaceae</taxon>
        <taxon>Aestuariivirga</taxon>
    </lineage>
</organism>
<protein>
    <recommendedName>
        <fullName evidence="5">DUF3300 domain-containing protein</fullName>
    </recommendedName>
</protein>
<keyword evidence="2" id="KW-0732">Signal</keyword>
<feature type="region of interest" description="Disordered" evidence="1">
    <location>
        <begin position="253"/>
        <end position="458"/>
    </location>
</feature>
<sequence>MKLKTILASTAIATLALTAAPQFGAPPIVTRAEAAVDVSIGIFYDRLGGQGDWVSYGDQYVFIPTSVGPDWRPYTLGHWVYTKRYGWTWVSDESFGWATYHYGRWGYANDIGWYWVPGRKWAPAWVSWRRSNDYVVWAPLPPVRGGGVDISININVGDIPDYYWVAVPTRRFLEPDLRVAIIDDDREIRQVVQRTEFIGTPRITNNIVVNNVIDVDVIARETGRKVRAVEVRETDNPAEAKASADQVTVFQGELASDAKEKPRKLTDVNKVRKVKRQDAASDATAPATGQDQAAPADTAPTTGQPATNEAATPPANGRKKKLDTTATPAPDNGADEATAPPANGKVRKPAAQAQDEPSGATKKKLKQQKDNAAAPPAAEQPAQAQDQTPAKKRKKLQQGGEEATGSTSVAPQQPGQKAGKNPEAPGANANAPAGQKKGKGKKEQACDPATDATCAPAQ</sequence>
<dbReference type="Proteomes" id="UP000248795">
    <property type="component" value="Unassembled WGS sequence"/>
</dbReference>
<evidence type="ECO:0000313" key="4">
    <source>
        <dbReference type="Proteomes" id="UP000248795"/>
    </source>
</evidence>
<evidence type="ECO:0000313" key="3">
    <source>
        <dbReference type="EMBL" id="PZF77958.1"/>
    </source>
</evidence>
<dbReference type="EMBL" id="QKVK01000002">
    <property type="protein sequence ID" value="PZF77958.1"/>
    <property type="molecule type" value="Genomic_DNA"/>
</dbReference>
<keyword evidence="4" id="KW-1185">Reference proteome</keyword>
<dbReference type="RefSeq" id="WP_111196797.1">
    <property type="nucleotide sequence ID" value="NZ_QKVK01000002.1"/>
</dbReference>
<dbReference type="Pfam" id="PF20245">
    <property type="entry name" value="DUF6600"/>
    <property type="match status" value="1"/>
</dbReference>
<feature type="signal peptide" evidence="2">
    <location>
        <begin position="1"/>
        <end position="24"/>
    </location>
</feature>
<dbReference type="AlphaFoldDB" id="A0A2W2BCP9"/>
<feature type="compositionally biased region" description="Low complexity" evidence="1">
    <location>
        <begin position="418"/>
        <end position="435"/>
    </location>
</feature>
<feature type="compositionally biased region" description="Low complexity" evidence="1">
    <location>
        <begin position="370"/>
        <end position="388"/>
    </location>
</feature>
<feature type="compositionally biased region" description="Low complexity" evidence="1">
    <location>
        <begin position="282"/>
        <end position="316"/>
    </location>
</feature>
<accession>A0A2W2BCP9</accession>
<feature type="compositionally biased region" description="Polar residues" evidence="1">
    <location>
        <begin position="404"/>
        <end position="415"/>
    </location>
</feature>
<feature type="chain" id="PRO_5016027462" description="DUF3300 domain-containing protein" evidence="2">
    <location>
        <begin position="25"/>
        <end position="458"/>
    </location>
</feature>
<comment type="caution">
    <text evidence="3">The sequence shown here is derived from an EMBL/GenBank/DDBJ whole genome shotgun (WGS) entry which is preliminary data.</text>
</comment>
<evidence type="ECO:0000256" key="1">
    <source>
        <dbReference type="SAM" id="MobiDB-lite"/>
    </source>
</evidence>
<feature type="compositionally biased region" description="Basic and acidic residues" evidence="1">
    <location>
        <begin position="256"/>
        <end position="270"/>
    </location>
</feature>
<gene>
    <name evidence="3" type="ORF">DK847_05895</name>
</gene>
<reference evidence="4" key="1">
    <citation type="submission" date="2018-06" db="EMBL/GenBank/DDBJ databases">
        <title>Aestuariibacter litoralis strain KCTC 52945T.</title>
        <authorList>
            <person name="Li X."/>
            <person name="Salam N."/>
            <person name="Li J.-L."/>
            <person name="Chen Y.-M."/>
            <person name="Yang Z.-W."/>
            <person name="Zhang L.-Y."/>
            <person name="Han M.-X."/>
            <person name="Xiao M."/>
            <person name="Li W.-J."/>
        </authorList>
    </citation>
    <scope>NUCLEOTIDE SEQUENCE [LARGE SCALE GENOMIC DNA]</scope>
    <source>
        <strain evidence="4">KCTC 52945</strain>
    </source>
</reference>
<proteinExistence type="predicted"/>
<evidence type="ECO:0000256" key="2">
    <source>
        <dbReference type="SAM" id="SignalP"/>
    </source>
</evidence>
<evidence type="ECO:0008006" key="5">
    <source>
        <dbReference type="Google" id="ProtNLM"/>
    </source>
</evidence>
<dbReference type="InterPro" id="IPR046535">
    <property type="entry name" value="DUF6600"/>
</dbReference>